<protein>
    <submittedName>
        <fullName evidence="2">Uncharacterized protein</fullName>
    </submittedName>
</protein>
<evidence type="ECO:0000256" key="1">
    <source>
        <dbReference type="SAM" id="SignalP"/>
    </source>
</evidence>
<keyword evidence="1" id="KW-0732">Signal</keyword>
<name>A0AAW0MKW0_9GOBI</name>
<feature type="chain" id="PRO_5043351104" evidence="1">
    <location>
        <begin position="25"/>
        <end position="147"/>
    </location>
</feature>
<gene>
    <name evidence="2" type="ORF">WMY93_030541</name>
</gene>
<sequence>MLRSVCALVLALLLCALGSAPVTGDMSISELRQLYRRRVLVAEKFVRLKEGVPDWMPTVYVNSHSGVRVTLEGTPIKYLIHKGPKNSDSSYKTIITEARHMNSKWQLRDTKYYKGRVTVQDLMNAAGGTYTWWDANCHKAARDMMNL</sequence>
<dbReference type="AlphaFoldDB" id="A0AAW0MKW0"/>
<evidence type="ECO:0000313" key="3">
    <source>
        <dbReference type="Proteomes" id="UP001460270"/>
    </source>
</evidence>
<proteinExistence type="predicted"/>
<keyword evidence="3" id="KW-1185">Reference proteome</keyword>
<organism evidence="2 3">
    <name type="scientific">Mugilogobius chulae</name>
    <name type="common">yellowstripe goby</name>
    <dbReference type="NCBI Taxonomy" id="88201"/>
    <lineage>
        <taxon>Eukaryota</taxon>
        <taxon>Metazoa</taxon>
        <taxon>Chordata</taxon>
        <taxon>Craniata</taxon>
        <taxon>Vertebrata</taxon>
        <taxon>Euteleostomi</taxon>
        <taxon>Actinopterygii</taxon>
        <taxon>Neopterygii</taxon>
        <taxon>Teleostei</taxon>
        <taxon>Neoteleostei</taxon>
        <taxon>Acanthomorphata</taxon>
        <taxon>Gobiaria</taxon>
        <taxon>Gobiiformes</taxon>
        <taxon>Gobioidei</taxon>
        <taxon>Gobiidae</taxon>
        <taxon>Gobionellinae</taxon>
        <taxon>Mugilogobius</taxon>
    </lineage>
</organism>
<dbReference type="EMBL" id="JBBPFD010000674">
    <property type="protein sequence ID" value="KAK7877727.1"/>
    <property type="molecule type" value="Genomic_DNA"/>
</dbReference>
<accession>A0AAW0MKW0</accession>
<reference evidence="3" key="1">
    <citation type="submission" date="2024-04" db="EMBL/GenBank/DDBJ databases">
        <title>Salinicola lusitanus LLJ914,a marine bacterium isolated from the Okinawa Trough.</title>
        <authorList>
            <person name="Li J."/>
        </authorList>
    </citation>
    <scope>NUCLEOTIDE SEQUENCE [LARGE SCALE GENOMIC DNA]</scope>
</reference>
<feature type="signal peptide" evidence="1">
    <location>
        <begin position="1"/>
        <end position="24"/>
    </location>
</feature>
<comment type="caution">
    <text evidence="2">The sequence shown here is derived from an EMBL/GenBank/DDBJ whole genome shotgun (WGS) entry which is preliminary data.</text>
</comment>
<dbReference type="Proteomes" id="UP001460270">
    <property type="component" value="Unassembled WGS sequence"/>
</dbReference>
<evidence type="ECO:0000313" key="2">
    <source>
        <dbReference type="EMBL" id="KAK7877727.1"/>
    </source>
</evidence>